<gene>
    <name evidence="2" type="ORF">HF872_07030</name>
</gene>
<organism evidence="2 3">
    <name type="scientific">Megasphaera hexanoica</name>
    <dbReference type="NCBI Taxonomy" id="1675036"/>
    <lineage>
        <taxon>Bacteria</taxon>
        <taxon>Bacillati</taxon>
        <taxon>Bacillota</taxon>
        <taxon>Negativicutes</taxon>
        <taxon>Veillonellales</taxon>
        <taxon>Veillonellaceae</taxon>
        <taxon>Megasphaera</taxon>
    </lineage>
</organism>
<name>A0A848BSZ3_9FIRM</name>
<dbReference type="Proteomes" id="UP000591071">
    <property type="component" value="Unassembled WGS sequence"/>
</dbReference>
<evidence type="ECO:0000313" key="2">
    <source>
        <dbReference type="EMBL" id="NME28375.1"/>
    </source>
</evidence>
<accession>A0A848BSZ3</accession>
<evidence type="ECO:0000313" key="3">
    <source>
        <dbReference type="Proteomes" id="UP000591071"/>
    </source>
</evidence>
<reference evidence="2 3" key="1">
    <citation type="submission" date="2020-04" db="EMBL/GenBank/DDBJ databases">
        <authorList>
            <person name="Hitch T.C.A."/>
            <person name="Wylensek D."/>
            <person name="Clavel T."/>
        </authorList>
    </citation>
    <scope>NUCLEOTIDE SEQUENCE [LARGE SCALE GENOMIC DNA]</scope>
    <source>
        <strain evidence="2 3">Oil-RF-744-FAT-WT-6-1</strain>
    </source>
</reference>
<feature type="coiled-coil region" evidence="1">
    <location>
        <begin position="36"/>
        <end position="68"/>
    </location>
</feature>
<dbReference type="AlphaFoldDB" id="A0A848BSZ3"/>
<evidence type="ECO:0000256" key="1">
    <source>
        <dbReference type="SAM" id="Coils"/>
    </source>
</evidence>
<comment type="caution">
    <text evidence="2">The sequence shown here is derived from an EMBL/GenBank/DDBJ whole genome shotgun (WGS) entry which is preliminary data.</text>
</comment>
<protein>
    <submittedName>
        <fullName evidence="2">Uncharacterized protein</fullName>
    </submittedName>
</protein>
<proteinExistence type="predicted"/>
<sequence>MESIIIVLEALGVVFTALAGFRQGILKPYFDHREEERKWKEKYDRMKEEREQERAKSLSNKYDQLSHSISSLSNLVDKLGTEQRQMLVDEAHFKERFQSMEARIEIIQKKLERL</sequence>
<dbReference type="EMBL" id="JABAFG010000010">
    <property type="protein sequence ID" value="NME28375.1"/>
    <property type="molecule type" value="Genomic_DNA"/>
</dbReference>
<keyword evidence="1" id="KW-0175">Coiled coil</keyword>
<dbReference type="RefSeq" id="WP_170087599.1">
    <property type="nucleotide sequence ID" value="NZ_JABAFG010000010.1"/>
</dbReference>